<keyword evidence="3" id="KW-1185">Reference proteome</keyword>
<sequence length="204" mass="22664">MYKPASTSIQAAPPSPPSYIKANSQFSPRSRRCCQCSRGSHEIRSTETHLQCCGHEYCRDCPQLDGSGNEVIPHSFPVDWVCSTCGNTHSVSEILTMSVTCSCESPTLQAVYDQFGRIFLYWRNDPNVHDLRDPAKVQEAAWRIWEAGSVPWLPVVVEAEKRAAAAAKNEMPVLGRLAKWNRFSSSPSISSEDSLDIEMADIAQ</sequence>
<dbReference type="EMBL" id="JAUEDM010000004">
    <property type="protein sequence ID" value="KAK3318804.1"/>
    <property type="molecule type" value="Genomic_DNA"/>
</dbReference>
<gene>
    <name evidence="2" type="ORF">B0H66DRAFT_249969</name>
</gene>
<evidence type="ECO:0000313" key="2">
    <source>
        <dbReference type="EMBL" id="KAK3318804.1"/>
    </source>
</evidence>
<organism evidence="2 3">
    <name type="scientific">Apodospora peruviana</name>
    <dbReference type="NCBI Taxonomy" id="516989"/>
    <lineage>
        <taxon>Eukaryota</taxon>
        <taxon>Fungi</taxon>
        <taxon>Dikarya</taxon>
        <taxon>Ascomycota</taxon>
        <taxon>Pezizomycotina</taxon>
        <taxon>Sordariomycetes</taxon>
        <taxon>Sordariomycetidae</taxon>
        <taxon>Sordariales</taxon>
        <taxon>Lasiosphaeriaceae</taxon>
        <taxon>Apodospora</taxon>
    </lineage>
</organism>
<accession>A0AAE0I561</accession>
<dbReference type="AlphaFoldDB" id="A0AAE0I561"/>
<feature type="region of interest" description="Disordered" evidence="1">
    <location>
        <begin position="1"/>
        <end position="24"/>
    </location>
</feature>
<feature type="compositionally biased region" description="Polar residues" evidence="1">
    <location>
        <begin position="1"/>
        <end position="10"/>
    </location>
</feature>
<dbReference type="Proteomes" id="UP001283341">
    <property type="component" value="Unassembled WGS sequence"/>
</dbReference>
<comment type="caution">
    <text evidence="2">The sequence shown here is derived from an EMBL/GenBank/DDBJ whole genome shotgun (WGS) entry which is preliminary data.</text>
</comment>
<reference evidence="2" key="1">
    <citation type="journal article" date="2023" name="Mol. Phylogenet. Evol.">
        <title>Genome-scale phylogeny and comparative genomics of the fungal order Sordariales.</title>
        <authorList>
            <person name="Hensen N."/>
            <person name="Bonometti L."/>
            <person name="Westerberg I."/>
            <person name="Brannstrom I.O."/>
            <person name="Guillou S."/>
            <person name="Cros-Aarteil S."/>
            <person name="Calhoun S."/>
            <person name="Haridas S."/>
            <person name="Kuo A."/>
            <person name="Mondo S."/>
            <person name="Pangilinan J."/>
            <person name="Riley R."/>
            <person name="LaButti K."/>
            <person name="Andreopoulos B."/>
            <person name="Lipzen A."/>
            <person name="Chen C."/>
            <person name="Yan M."/>
            <person name="Daum C."/>
            <person name="Ng V."/>
            <person name="Clum A."/>
            <person name="Steindorff A."/>
            <person name="Ohm R.A."/>
            <person name="Martin F."/>
            <person name="Silar P."/>
            <person name="Natvig D.O."/>
            <person name="Lalanne C."/>
            <person name="Gautier V."/>
            <person name="Ament-Velasquez S.L."/>
            <person name="Kruys A."/>
            <person name="Hutchinson M.I."/>
            <person name="Powell A.J."/>
            <person name="Barry K."/>
            <person name="Miller A.N."/>
            <person name="Grigoriev I.V."/>
            <person name="Debuchy R."/>
            <person name="Gladieux P."/>
            <person name="Hiltunen Thoren M."/>
            <person name="Johannesson H."/>
        </authorList>
    </citation>
    <scope>NUCLEOTIDE SEQUENCE</scope>
    <source>
        <strain evidence="2">CBS 118394</strain>
    </source>
</reference>
<reference evidence="2" key="2">
    <citation type="submission" date="2023-06" db="EMBL/GenBank/DDBJ databases">
        <authorList>
            <consortium name="Lawrence Berkeley National Laboratory"/>
            <person name="Haridas S."/>
            <person name="Hensen N."/>
            <person name="Bonometti L."/>
            <person name="Westerberg I."/>
            <person name="Brannstrom I.O."/>
            <person name="Guillou S."/>
            <person name="Cros-Aarteil S."/>
            <person name="Calhoun S."/>
            <person name="Kuo A."/>
            <person name="Mondo S."/>
            <person name="Pangilinan J."/>
            <person name="Riley R."/>
            <person name="Labutti K."/>
            <person name="Andreopoulos B."/>
            <person name="Lipzen A."/>
            <person name="Chen C."/>
            <person name="Yanf M."/>
            <person name="Daum C."/>
            <person name="Ng V."/>
            <person name="Clum A."/>
            <person name="Steindorff A."/>
            <person name="Ohm R."/>
            <person name="Martin F."/>
            <person name="Silar P."/>
            <person name="Natvig D."/>
            <person name="Lalanne C."/>
            <person name="Gautier V."/>
            <person name="Ament-Velasquez S.L."/>
            <person name="Kruys A."/>
            <person name="Hutchinson M.I."/>
            <person name="Powell A.J."/>
            <person name="Barry K."/>
            <person name="Miller A.N."/>
            <person name="Grigoriev I.V."/>
            <person name="Debuchy R."/>
            <person name="Gladieux P."/>
            <person name="Thoren M.H."/>
            <person name="Johannesson H."/>
        </authorList>
    </citation>
    <scope>NUCLEOTIDE SEQUENCE</scope>
    <source>
        <strain evidence="2">CBS 118394</strain>
    </source>
</reference>
<proteinExistence type="predicted"/>
<name>A0AAE0I561_9PEZI</name>
<protein>
    <submittedName>
        <fullName evidence="2">Uncharacterized protein</fullName>
    </submittedName>
</protein>
<evidence type="ECO:0000313" key="3">
    <source>
        <dbReference type="Proteomes" id="UP001283341"/>
    </source>
</evidence>
<evidence type="ECO:0000256" key="1">
    <source>
        <dbReference type="SAM" id="MobiDB-lite"/>
    </source>
</evidence>